<name>A0A1M2VNX9_TRAPU</name>
<proteinExistence type="predicted"/>
<dbReference type="InterPro" id="IPR041078">
    <property type="entry name" value="Plavaka"/>
</dbReference>
<dbReference type="STRING" id="154538.A0A1M2VNX9"/>
<accession>A0A1M2VNX9</accession>
<reference evidence="2 3" key="1">
    <citation type="submission" date="2016-10" db="EMBL/GenBank/DDBJ databases">
        <title>Genome sequence of the basidiomycete white-rot fungus Trametes pubescens.</title>
        <authorList>
            <person name="Makela M.R."/>
            <person name="Granchi Z."/>
            <person name="Peng M."/>
            <person name="De Vries R.P."/>
            <person name="Grigoriev I."/>
            <person name="Riley R."/>
            <person name="Hilden K."/>
        </authorList>
    </citation>
    <scope>NUCLEOTIDE SEQUENCE [LARGE SCALE GENOMIC DNA]</scope>
    <source>
        <strain evidence="2 3">FBCC735</strain>
    </source>
</reference>
<sequence>MAPVFCLGCKTRFSDTARHSRHLGRTPLCEDFYNELAETEALRGLAAAGHPRSPPPNAQDIDGTPPSPDSAPGPHDLYGAADPERSERLGSSGAAAEEIAEQPSKRRRVTVEEVEDIDGGHGPWVCTDYPGSVAESLGDAVTHFEEYRKEQEAVGDSVHGPFADEEEWGLVKWMMKRTTQTGMDELCKLPITRNRTKLSFKNKRSFFKKIDKLPTGAEWICDIITVVGDQRGPNGEVLTEELELWRRDPVECCRDLMGNPAFKDYMAYGPMKVTRDGVQYFGEANTANWWWNIQGQLPPGAVVAPLIIASDKTNLTAHSGDQTAWPVYLSIGNIDKAVRRQPSAHATILLGYIPVSKFHIFSKATRSEALYRLFHTCMEKIFSTLVAAGTTGVLMTCADGVTTQDWVVTGI</sequence>
<evidence type="ECO:0000256" key="1">
    <source>
        <dbReference type="SAM" id="MobiDB-lite"/>
    </source>
</evidence>
<keyword evidence="3" id="KW-1185">Reference proteome</keyword>
<dbReference type="Proteomes" id="UP000184267">
    <property type="component" value="Unassembled WGS sequence"/>
</dbReference>
<protein>
    <recommendedName>
        <fullName evidence="4">C2H2-type domain-containing protein</fullName>
    </recommendedName>
</protein>
<gene>
    <name evidence="2" type="ORF">TRAPUB_14254</name>
</gene>
<dbReference type="Pfam" id="PF18759">
    <property type="entry name" value="Plavaka"/>
    <property type="match status" value="1"/>
</dbReference>
<feature type="non-terminal residue" evidence="2">
    <location>
        <position position="411"/>
    </location>
</feature>
<dbReference type="AlphaFoldDB" id="A0A1M2VNX9"/>
<dbReference type="OMA" id="CEWALAR"/>
<comment type="caution">
    <text evidence="2">The sequence shown here is derived from an EMBL/GenBank/DDBJ whole genome shotgun (WGS) entry which is preliminary data.</text>
</comment>
<evidence type="ECO:0000313" key="2">
    <source>
        <dbReference type="EMBL" id="OJT09297.1"/>
    </source>
</evidence>
<dbReference type="EMBL" id="MNAD01000956">
    <property type="protein sequence ID" value="OJT09297.1"/>
    <property type="molecule type" value="Genomic_DNA"/>
</dbReference>
<evidence type="ECO:0000313" key="3">
    <source>
        <dbReference type="Proteomes" id="UP000184267"/>
    </source>
</evidence>
<dbReference type="OrthoDB" id="2749701at2759"/>
<evidence type="ECO:0008006" key="4">
    <source>
        <dbReference type="Google" id="ProtNLM"/>
    </source>
</evidence>
<feature type="region of interest" description="Disordered" evidence="1">
    <location>
        <begin position="46"/>
        <end position="109"/>
    </location>
</feature>
<organism evidence="2 3">
    <name type="scientific">Trametes pubescens</name>
    <name type="common">White-rot fungus</name>
    <dbReference type="NCBI Taxonomy" id="154538"/>
    <lineage>
        <taxon>Eukaryota</taxon>
        <taxon>Fungi</taxon>
        <taxon>Dikarya</taxon>
        <taxon>Basidiomycota</taxon>
        <taxon>Agaricomycotina</taxon>
        <taxon>Agaricomycetes</taxon>
        <taxon>Polyporales</taxon>
        <taxon>Polyporaceae</taxon>
        <taxon>Trametes</taxon>
    </lineage>
</organism>